<evidence type="ECO:0000256" key="1">
    <source>
        <dbReference type="ARBA" id="ARBA00004429"/>
    </source>
</evidence>
<feature type="domain" description="Methyl-accepting transducer" evidence="10">
    <location>
        <begin position="271"/>
        <end position="507"/>
    </location>
</feature>
<dbReference type="InterPro" id="IPR024478">
    <property type="entry name" value="HlyB_4HB_MCP"/>
</dbReference>
<proteinExistence type="inferred from homology"/>
<sequence length="544" mass="58099">MDPTSIFTVKNRLIIGYTTLIGLILVVGGYSFIQEGVLGDQTVKMYKHPLAVTRAALRANVGIIKMHRSMKDVALAKDEAGIASAKAKVSGYEKEVYDQYTIVEDRILGKKGEQLIAETIQVFRDWKPIRDEVITLMGTGKRGEAAAITKGRGAKNAGLLSIKMDALVDYAAVKGEGFFNKAVKTTNDTQMMMMLLVAAAVITAIVAAFLLIRSILGPIDLLRSTIQAIESESDLTRRIELSSEDEIGRTASAFNAMLNKFQSSMNQVSDATSQLATTAEETSVITGQTTQAIEHQLSETTHLATAMTEMNTTVREVASNVTDTAHAATDVNDQASAGLQAMQETITQIQQLAGNVESAAGVIQQLERQSEEIGSVIDVIKSIAEQTNLLALNAAIEAARAGEQGRGFAVVADEVRNLASKTQDSTEEINQMIDKLQNGSRQAVTAMGQSQEKAHSATEQASKTGDALSTIAEAIGRINDMSAHIAGAAKEQSAVADEVNKNIDQINSMTEQTSAGAQQTMVASGDLTRLASDLQGLVGQFKVQ</sequence>
<dbReference type="GO" id="GO:0004888">
    <property type="term" value="F:transmembrane signaling receptor activity"/>
    <property type="evidence" value="ECO:0007669"/>
    <property type="project" value="InterPro"/>
</dbReference>
<dbReference type="PROSITE" id="PS50192">
    <property type="entry name" value="T_SNARE"/>
    <property type="match status" value="1"/>
</dbReference>
<dbReference type="InterPro" id="IPR004089">
    <property type="entry name" value="MCPsignal_dom"/>
</dbReference>
<keyword evidence="5 9" id="KW-0472">Membrane</keyword>
<dbReference type="SMART" id="SM00283">
    <property type="entry name" value="MA"/>
    <property type="match status" value="1"/>
</dbReference>
<keyword evidence="2" id="KW-1003">Cell membrane</keyword>
<dbReference type="PROSITE" id="PS50111">
    <property type="entry name" value="CHEMOTAXIS_TRANSDUC_2"/>
    <property type="match status" value="1"/>
</dbReference>
<comment type="caution">
    <text evidence="13">The sequence shown here is derived from an EMBL/GenBank/DDBJ whole genome shotgun (WGS) entry which is preliminary data.</text>
</comment>
<protein>
    <submittedName>
        <fullName evidence="13">Methyl-accepting chemotaxis protein</fullName>
    </submittedName>
</protein>
<dbReference type="PRINTS" id="PR00260">
    <property type="entry name" value="CHEMTRNSDUCR"/>
</dbReference>
<evidence type="ECO:0000259" key="10">
    <source>
        <dbReference type="PROSITE" id="PS50111"/>
    </source>
</evidence>
<dbReference type="Gene3D" id="1.10.287.950">
    <property type="entry name" value="Methyl-accepting chemotaxis protein"/>
    <property type="match status" value="1"/>
</dbReference>
<dbReference type="InterPro" id="IPR000727">
    <property type="entry name" value="T_SNARE_dom"/>
</dbReference>
<name>A0A370D912_9GAMM</name>
<dbReference type="GO" id="GO:0007165">
    <property type="term" value="P:signal transduction"/>
    <property type="evidence" value="ECO:0007669"/>
    <property type="project" value="UniProtKB-KW"/>
</dbReference>
<evidence type="ECO:0000259" key="11">
    <source>
        <dbReference type="PROSITE" id="PS50192"/>
    </source>
</evidence>
<keyword evidence="4 9" id="KW-1133">Transmembrane helix</keyword>
<dbReference type="CDD" id="cd11386">
    <property type="entry name" value="MCP_signal"/>
    <property type="match status" value="1"/>
</dbReference>
<feature type="domain" description="T-SNARE coiled-coil homology" evidence="11">
    <location>
        <begin position="458"/>
        <end position="520"/>
    </location>
</feature>
<feature type="domain" description="HAMP" evidence="12">
    <location>
        <begin position="213"/>
        <end position="266"/>
    </location>
</feature>
<dbReference type="SMART" id="SM00304">
    <property type="entry name" value="HAMP"/>
    <property type="match status" value="1"/>
</dbReference>
<dbReference type="Pfam" id="PF00015">
    <property type="entry name" value="MCPsignal"/>
    <property type="match status" value="1"/>
</dbReference>
<dbReference type="EMBL" id="QFXD01000334">
    <property type="protein sequence ID" value="RDH80854.1"/>
    <property type="molecule type" value="Genomic_DNA"/>
</dbReference>
<dbReference type="PANTHER" id="PTHR32089">
    <property type="entry name" value="METHYL-ACCEPTING CHEMOTAXIS PROTEIN MCPB"/>
    <property type="match status" value="1"/>
</dbReference>
<dbReference type="FunFam" id="1.10.287.950:FF:000001">
    <property type="entry name" value="Methyl-accepting chemotaxis sensory transducer"/>
    <property type="match status" value="1"/>
</dbReference>
<dbReference type="PROSITE" id="PS50885">
    <property type="entry name" value="HAMP"/>
    <property type="match status" value="1"/>
</dbReference>
<dbReference type="PANTHER" id="PTHR32089:SF119">
    <property type="entry name" value="METHYL-ACCEPTING CHEMOTAXIS PROTEIN CTPL"/>
    <property type="match status" value="1"/>
</dbReference>
<dbReference type="GO" id="GO:0005886">
    <property type="term" value="C:plasma membrane"/>
    <property type="evidence" value="ECO:0007669"/>
    <property type="project" value="UniProtKB-SubCell"/>
</dbReference>
<evidence type="ECO:0000256" key="8">
    <source>
        <dbReference type="PROSITE-ProRule" id="PRU00284"/>
    </source>
</evidence>
<keyword evidence="2" id="KW-0997">Cell inner membrane</keyword>
<dbReference type="Proteomes" id="UP000255508">
    <property type="component" value="Unassembled WGS sequence"/>
</dbReference>
<evidence type="ECO:0000259" key="12">
    <source>
        <dbReference type="PROSITE" id="PS50885"/>
    </source>
</evidence>
<gene>
    <name evidence="13" type="ORF">DIZ79_18825</name>
</gene>
<evidence type="ECO:0000256" key="4">
    <source>
        <dbReference type="ARBA" id="ARBA00022989"/>
    </source>
</evidence>
<dbReference type="InterPro" id="IPR004090">
    <property type="entry name" value="Chemotax_Me-accpt_rcpt"/>
</dbReference>
<keyword evidence="3 9" id="KW-0812">Transmembrane</keyword>
<evidence type="ECO:0000256" key="6">
    <source>
        <dbReference type="ARBA" id="ARBA00023224"/>
    </source>
</evidence>
<keyword evidence="6 8" id="KW-0807">Transducer</keyword>
<dbReference type="AlphaFoldDB" id="A0A370D912"/>
<accession>A0A370D912</accession>
<dbReference type="CDD" id="cd06225">
    <property type="entry name" value="HAMP"/>
    <property type="match status" value="1"/>
</dbReference>
<dbReference type="GO" id="GO:0006935">
    <property type="term" value="P:chemotaxis"/>
    <property type="evidence" value="ECO:0007669"/>
    <property type="project" value="InterPro"/>
</dbReference>
<dbReference type="Pfam" id="PF12729">
    <property type="entry name" value="4HB_MCP_1"/>
    <property type="match status" value="1"/>
</dbReference>
<evidence type="ECO:0000256" key="5">
    <source>
        <dbReference type="ARBA" id="ARBA00023136"/>
    </source>
</evidence>
<evidence type="ECO:0000313" key="14">
    <source>
        <dbReference type="Proteomes" id="UP000255508"/>
    </source>
</evidence>
<evidence type="ECO:0000313" key="13">
    <source>
        <dbReference type="EMBL" id="RDH80854.1"/>
    </source>
</evidence>
<evidence type="ECO:0000256" key="3">
    <source>
        <dbReference type="ARBA" id="ARBA00022692"/>
    </source>
</evidence>
<reference evidence="13 14" key="1">
    <citation type="journal article" date="2018" name="ISME J.">
        <title>Endosymbiont genomes yield clues of tubeworm success.</title>
        <authorList>
            <person name="Li Y."/>
            <person name="Liles M.R."/>
            <person name="Halanych K.M."/>
        </authorList>
    </citation>
    <scope>NUCLEOTIDE SEQUENCE [LARGE SCALE GENOMIC DNA]</scope>
    <source>
        <strain evidence="13">A1422</strain>
    </source>
</reference>
<evidence type="ECO:0000256" key="7">
    <source>
        <dbReference type="ARBA" id="ARBA00029447"/>
    </source>
</evidence>
<feature type="transmembrane region" description="Helical" evidence="9">
    <location>
        <begin position="12"/>
        <end position="33"/>
    </location>
</feature>
<evidence type="ECO:0000256" key="2">
    <source>
        <dbReference type="ARBA" id="ARBA00022519"/>
    </source>
</evidence>
<feature type="transmembrane region" description="Helical" evidence="9">
    <location>
        <begin position="191"/>
        <end position="212"/>
    </location>
</feature>
<organism evidence="13 14">
    <name type="scientific">endosymbiont of Lamellibrachia luymesi</name>
    <dbReference type="NCBI Taxonomy" id="2200907"/>
    <lineage>
        <taxon>Bacteria</taxon>
        <taxon>Pseudomonadati</taxon>
        <taxon>Pseudomonadota</taxon>
        <taxon>Gammaproteobacteria</taxon>
        <taxon>sulfur-oxidizing symbionts</taxon>
    </lineage>
</organism>
<comment type="similarity">
    <text evidence="7">Belongs to the methyl-accepting chemotaxis (MCP) protein family.</text>
</comment>
<dbReference type="Pfam" id="PF00672">
    <property type="entry name" value="HAMP"/>
    <property type="match status" value="1"/>
</dbReference>
<dbReference type="SUPFAM" id="SSF58104">
    <property type="entry name" value="Methyl-accepting chemotaxis protein (MCP) signaling domain"/>
    <property type="match status" value="1"/>
</dbReference>
<comment type="subcellular location">
    <subcellularLocation>
        <location evidence="1">Cell inner membrane</location>
        <topology evidence="1">Multi-pass membrane protein</topology>
    </subcellularLocation>
</comment>
<evidence type="ECO:0000256" key="9">
    <source>
        <dbReference type="SAM" id="Phobius"/>
    </source>
</evidence>
<dbReference type="InterPro" id="IPR003660">
    <property type="entry name" value="HAMP_dom"/>
</dbReference>